<organism evidence="1 2">
    <name type="scientific">Muricomes intestini</name>
    <dbReference type="NCBI Taxonomy" id="1796634"/>
    <lineage>
        <taxon>Bacteria</taxon>
        <taxon>Bacillati</taxon>
        <taxon>Bacillota</taxon>
        <taxon>Clostridia</taxon>
        <taxon>Lachnospirales</taxon>
        <taxon>Lachnospiraceae</taxon>
        <taxon>Muricomes</taxon>
    </lineage>
</organism>
<dbReference type="AlphaFoldDB" id="A0A4R3KBF4"/>
<sequence length="293" mass="34161">MRMGKQMATSQKFGGHWTEEKLNIFTSYLDAYLIALQNQKFKKIYIDAFAGTGEIETSDGEQHLVGSAKRALSADMKFDHYYFIEADDQKADELRNMVNTEFPLLMRMVTIYCGDANDKLAQIINDVDWRYNRGLLFLDPYATQVNWTTLVDVSRTQSIDVWYLFPFSVLERMLPKNGKYDRWEDCIDRLLGDSGWQTEFYRKDPQLTLFDIFPDETTINQGERLVKDANPEHVKDYIISRLETIFPCVSKHPRIFRNVKRSPMFLFCFAISNKSSAAQNLALKIADYILKNK</sequence>
<dbReference type="NCBIfam" id="TIGR04474">
    <property type="entry name" value="tcm_partner"/>
    <property type="match status" value="1"/>
</dbReference>
<keyword evidence="2" id="KW-1185">Reference proteome</keyword>
<proteinExistence type="predicted"/>
<comment type="caution">
    <text evidence="1">The sequence shown here is derived from an EMBL/GenBank/DDBJ whole genome shotgun (WGS) entry which is preliminary data.</text>
</comment>
<reference evidence="1 2" key="1">
    <citation type="submission" date="2019-03" db="EMBL/GenBank/DDBJ databases">
        <title>Genomic Encyclopedia of Type Strains, Phase IV (KMG-IV): sequencing the most valuable type-strain genomes for metagenomic binning, comparative biology and taxonomic classification.</title>
        <authorList>
            <person name="Goeker M."/>
        </authorList>
    </citation>
    <scope>NUCLEOTIDE SEQUENCE [LARGE SCALE GENOMIC DNA]</scope>
    <source>
        <strain evidence="1 2">DSM 29489</strain>
    </source>
</reference>
<name>A0A4R3KBF4_9FIRM</name>
<dbReference type="InterPro" id="IPR031009">
    <property type="entry name" value="Tcm_partner"/>
</dbReference>
<dbReference type="Proteomes" id="UP000295726">
    <property type="component" value="Unassembled WGS sequence"/>
</dbReference>
<gene>
    <name evidence="1" type="ORF">EDD59_106136</name>
</gene>
<evidence type="ECO:0000313" key="2">
    <source>
        <dbReference type="Proteomes" id="UP000295726"/>
    </source>
</evidence>
<evidence type="ECO:0000313" key="1">
    <source>
        <dbReference type="EMBL" id="TCS80310.1"/>
    </source>
</evidence>
<dbReference type="EMBL" id="SLZZ01000006">
    <property type="protein sequence ID" value="TCS80310.1"/>
    <property type="molecule type" value="Genomic_DNA"/>
</dbReference>
<accession>A0A4R3KBF4</accession>
<protein>
    <submittedName>
        <fullName evidence="1">Three-Cys-motif partner protein</fullName>
    </submittedName>
</protein>